<sequence length="99" mass="10525">MGAVKPTFDALRSALGLLKDAKDLLPTGEKQAPITQALVTAESSAKLAEAEIAKALGFGFCKCEFPPTPMLTVGHISNAHAARYGIQGAVYEWPEVRLQ</sequence>
<name>A0ABS4A6N7_9BRAD</name>
<keyword evidence="2" id="KW-1185">Reference proteome</keyword>
<dbReference type="Proteomes" id="UP000669317">
    <property type="component" value="Unassembled WGS sequence"/>
</dbReference>
<accession>A0ABS4A6N7</accession>
<reference evidence="1 2" key="1">
    <citation type="submission" date="2021-03" db="EMBL/GenBank/DDBJ databases">
        <title>Genome Sequence of Bradyrhizobium vignae strain ISRA400.</title>
        <authorList>
            <person name="Tisa L.S."/>
            <person name="Svistoonoff S."/>
            <person name="Hocher V."/>
            <person name="Fall S."/>
            <person name="Zaiya A."/>
            <person name="Naing D."/>
            <person name="Niang N."/>
            <person name="Diouf A."/>
            <person name="Dasylva M.C."/>
            <person name="Toure O."/>
            <person name="Gueye M."/>
            <person name="Gully D."/>
            <person name="Tisseyre P."/>
            <person name="Simpson S."/>
            <person name="Morris K."/>
            <person name="Thomas W.K."/>
        </authorList>
    </citation>
    <scope>NUCLEOTIDE SEQUENCE [LARGE SCALE GENOMIC DNA]</scope>
    <source>
        <strain evidence="1 2">ISRA400</strain>
    </source>
</reference>
<proteinExistence type="predicted"/>
<evidence type="ECO:0000313" key="1">
    <source>
        <dbReference type="EMBL" id="MBP0116065.1"/>
    </source>
</evidence>
<protein>
    <submittedName>
        <fullName evidence="1">Uncharacterized protein</fullName>
    </submittedName>
</protein>
<comment type="caution">
    <text evidence="1">The sequence shown here is derived from an EMBL/GenBank/DDBJ whole genome shotgun (WGS) entry which is preliminary data.</text>
</comment>
<organism evidence="1 2">
    <name type="scientific">Bradyrhizobium vignae</name>
    <dbReference type="NCBI Taxonomy" id="1549949"/>
    <lineage>
        <taxon>Bacteria</taxon>
        <taxon>Pseudomonadati</taxon>
        <taxon>Pseudomonadota</taxon>
        <taxon>Alphaproteobacteria</taxon>
        <taxon>Hyphomicrobiales</taxon>
        <taxon>Nitrobacteraceae</taxon>
        <taxon>Bradyrhizobium</taxon>
    </lineage>
</organism>
<gene>
    <name evidence="1" type="ORF">JWS04_34415</name>
</gene>
<evidence type="ECO:0000313" key="2">
    <source>
        <dbReference type="Proteomes" id="UP000669317"/>
    </source>
</evidence>
<dbReference type="EMBL" id="JAGIKT010000116">
    <property type="protein sequence ID" value="MBP0116065.1"/>
    <property type="molecule type" value="Genomic_DNA"/>
</dbReference>